<dbReference type="EMBL" id="CP061800">
    <property type="protein sequence ID" value="QTA86754.1"/>
    <property type="molecule type" value="Genomic_DNA"/>
</dbReference>
<proteinExistence type="predicted"/>
<keyword evidence="2" id="KW-1185">Reference proteome</keyword>
<evidence type="ECO:0000313" key="1">
    <source>
        <dbReference type="EMBL" id="QTA86754.1"/>
    </source>
</evidence>
<sequence length="44" mass="4948">MIGKDMPQLWARGQKGIGVSQRKDAQGIEAGTPVIFLFDKEWDE</sequence>
<dbReference type="KEGG" id="dmm:dnm_027780"/>
<name>A0A975BKI6_9BACT</name>
<reference evidence="1" key="1">
    <citation type="journal article" date="2021" name="Microb. Physiol.">
        <title>Proteogenomic Insights into the Physiology of Marine, Sulfate-Reducing, Filamentous Desulfonema limicola and Desulfonema magnum.</title>
        <authorList>
            <person name="Schnaars V."/>
            <person name="Wohlbrand L."/>
            <person name="Scheve S."/>
            <person name="Hinrichs C."/>
            <person name="Reinhardt R."/>
            <person name="Rabus R."/>
        </authorList>
    </citation>
    <scope>NUCLEOTIDE SEQUENCE</scope>
    <source>
        <strain evidence="1">4be13</strain>
    </source>
</reference>
<evidence type="ECO:0000313" key="2">
    <source>
        <dbReference type="Proteomes" id="UP000663722"/>
    </source>
</evidence>
<dbReference type="Proteomes" id="UP000663722">
    <property type="component" value="Chromosome"/>
</dbReference>
<protein>
    <submittedName>
        <fullName evidence="1">Uncharacterized protein</fullName>
    </submittedName>
</protein>
<dbReference type="RefSeq" id="WP_276571865.1">
    <property type="nucleotide sequence ID" value="NZ_CP061800.1"/>
</dbReference>
<organism evidence="1 2">
    <name type="scientific">Desulfonema magnum</name>
    <dbReference type="NCBI Taxonomy" id="45655"/>
    <lineage>
        <taxon>Bacteria</taxon>
        <taxon>Pseudomonadati</taxon>
        <taxon>Thermodesulfobacteriota</taxon>
        <taxon>Desulfobacteria</taxon>
        <taxon>Desulfobacterales</taxon>
        <taxon>Desulfococcaceae</taxon>
        <taxon>Desulfonema</taxon>
    </lineage>
</organism>
<gene>
    <name evidence="1" type="ORF">dnm_027780</name>
</gene>
<dbReference type="AlphaFoldDB" id="A0A975BKI6"/>
<accession>A0A975BKI6</accession>